<name>A0A5B7JQ57_PORTR</name>
<gene>
    <name evidence="1" type="ORF">E2C01_089645</name>
</gene>
<keyword evidence="2" id="KW-1185">Reference proteome</keyword>
<comment type="caution">
    <text evidence="1">The sequence shown here is derived from an EMBL/GenBank/DDBJ whole genome shotgun (WGS) entry which is preliminary data.</text>
</comment>
<sequence length="85" mass="8834">MEIRFWGRGSVKVLRGWRRPQARIIFETNGSLGGLRASSVGAGGAGVAGRALALVIRLSNGAGLSSCHSPSLCRQSGDVGKVTRV</sequence>
<proteinExistence type="predicted"/>
<dbReference type="AlphaFoldDB" id="A0A5B7JQ57"/>
<protein>
    <submittedName>
        <fullName evidence="1">Uncharacterized protein</fullName>
    </submittedName>
</protein>
<evidence type="ECO:0000313" key="1">
    <source>
        <dbReference type="EMBL" id="MPC94474.1"/>
    </source>
</evidence>
<dbReference type="Proteomes" id="UP000324222">
    <property type="component" value="Unassembled WGS sequence"/>
</dbReference>
<accession>A0A5B7JQ57</accession>
<organism evidence="1 2">
    <name type="scientific">Portunus trituberculatus</name>
    <name type="common">Swimming crab</name>
    <name type="synonym">Neptunus trituberculatus</name>
    <dbReference type="NCBI Taxonomy" id="210409"/>
    <lineage>
        <taxon>Eukaryota</taxon>
        <taxon>Metazoa</taxon>
        <taxon>Ecdysozoa</taxon>
        <taxon>Arthropoda</taxon>
        <taxon>Crustacea</taxon>
        <taxon>Multicrustacea</taxon>
        <taxon>Malacostraca</taxon>
        <taxon>Eumalacostraca</taxon>
        <taxon>Eucarida</taxon>
        <taxon>Decapoda</taxon>
        <taxon>Pleocyemata</taxon>
        <taxon>Brachyura</taxon>
        <taxon>Eubrachyura</taxon>
        <taxon>Portunoidea</taxon>
        <taxon>Portunidae</taxon>
        <taxon>Portuninae</taxon>
        <taxon>Portunus</taxon>
    </lineage>
</organism>
<evidence type="ECO:0000313" key="2">
    <source>
        <dbReference type="Proteomes" id="UP000324222"/>
    </source>
</evidence>
<reference evidence="1 2" key="1">
    <citation type="submission" date="2019-05" db="EMBL/GenBank/DDBJ databases">
        <title>Another draft genome of Portunus trituberculatus and its Hox gene families provides insights of decapod evolution.</title>
        <authorList>
            <person name="Jeong J.-H."/>
            <person name="Song I."/>
            <person name="Kim S."/>
            <person name="Choi T."/>
            <person name="Kim D."/>
            <person name="Ryu S."/>
            <person name="Kim W."/>
        </authorList>
    </citation>
    <scope>NUCLEOTIDE SEQUENCE [LARGE SCALE GENOMIC DNA]</scope>
    <source>
        <tissue evidence="1">Muscle</tissue>
    </source>
</reference>
<dbReference type="EMBL" id="VSRR010098697">
    <property type="protein sequence ID" value="MPC94474.1"/>
    <property type="molecule type" value="Genomic_DNA"/>
</dbReference>